<sequence length="239" mass="25787">MHMFSRHAALLAFSLGTVASLPALAADDLHYNQISLRADASQEVARDLMIVTLYTEEQNTDPAKLAATVSTTLNKAIGQAKEVKDITLRQGSRNSYPIYDNKGQKITGWRERAELRLESADFAALSKLTGELLTDMKMGGMDFAISTATRQTSEDALLKDAVNAFKARAQLATEALGGKGYKIVSLNLNTNGYPQPFMRAPTMMMKGGSMDAESVTPDVEAGTSKVSMTADGAIEVLMQ</sequence>
<organism evidence="2">
    <name type="scientific">Pseudomonas fluorescens (strain Q2-87)</name>
    <dbReference type="NCBI Taxonomy" id="1038922"/>
    <lineage>
        <taxon>Bacteria</taxon>
        <taxon>Pseudomonadati</taxon>
        <taxon>Pseudomonadota</taxon>
        <taxon>Gammaproteobacteria</taxon>
        <taxon>Pseudomonadales</taxon>
        <taxon>Pseudomonadaceae</taxon>
        <taxon>Pseudomonas</taxon>
    </lineage>
</organism>
<dbReference type="PATRIC" id="fig|1038922.3.peg.4758"/>
<proteinExistence type="predicted"/>
<keyword evidence="1" id="KW-0732">Signal</keyword>
<reference evidence="2" key="1">
    <citation type="journal article" date="2012" name="PLoS Genet.">
        <title>Comparative Genomics of Plant-Associated Pseudomonas spp.: Insights into Diversity and Inheritance of Traits Involved in Multitrophic Interactions.</title>
        <authorList>
            <person name="Loper J.E."/>
            <person name="Hassan K.A."/>
            <person name="Mavrodi D.V."/>
            <person name="Davis E.W.II."/>
            <person name="Lim C.K."/>
            <person name="Shaffer B.T."/>
            <person name="Elbourne L.D."/>
            <person name="Stockwell V.O."/>
            <person name="Hartney S.L."/>
            <person name="Breakwell K."/>
            <person name="Henkels M.D."/>
            <person name="Tetu S.G."/>
            <person name="Rangel L.I."/>
            <person name="Kidarsa T.A."/>
            <person name="Wilson N.L."/>
            <person name="van de Mortel J.E."/>
            <person name="Song C."/>
            <person name="Blumhagen R."/>
            <person name="Radune D."/>
            <person name="Hostetler J.B."/>
            <person name="Brinkac L.M."/>
            <person name="Durkin A.S."/>
            <person name="Kluepfel D.A."/>
            <person name="Wechter W.P."/>
            <person name="Anderson A.J."/>
            <person name="Kim Y.C."/>
            <person name="Pierson L.S.III."/>
            <person name="Pierson E.A."/>
            <person name="Lindow S.E."/>
            <person name="Kobayashi D.Y."/>
            <person name="Raaijmakers J.M."/>
            <person name="Weller D.M."/>
            <person name="Thomashow L.S."/>
            <person name="Allen A.E."/>
            <person name="Paulsen I.T."/>
        </authorList>
    </citation>
    <scope>NUCLEOTIDE SEQUENCE [LARGE SCALE GENOMIC DNA]</scope>
    <source>
        <strain evidence="2">Q2-87</strain>
    </source>
</reference>
<dbReference type="RefSeq" id="WP_003177953.1">
    <property type="nucleotide sequence ID" value="NZ_CM001558.1"/>
</dbReference>
<protein>
    <recommendedName>
        <fullName evidence="3">Periplasmic/secreted protein</fullName>
    </recommendedName>
</protein>
<dbReference type="Pfam" id="PF04402">
    <property type="entry name" value="SIMPL"/>
    <property type="match status" value="1"/>
</dbReference>
<feature type="chain" id="PRO_5003751468" description="Periplasmic/secreted protein" evidence="1">
    <location>
        <begin position="26"/>
        <end position="239"/>
    </location>
</feature>
<feature type="signal peptide" evidence="1">
    <location>
        <begin position="1"/>
        <end position="25"/>
    </location>
</feature>
<dbReference type="InterPro" id="IPR007497">
    <property type="entry name" value="SIMPL/DUF541"/>
</dbReference>
<evidence type="ECO:0000256" key="1">
    <source>
        <dbReference type="SAM" id="SignalP"/>
    </source>
</evidence>
<name>J2MQI1_PSEFQ</name>
<evidence type="ECO:0008006" key="3">
    <source>
        <dbReference type="Google" id="ProtNLM"/>
    </source>
</evidence>
<dbReference type="PANTHER" id="PTHR34387:SF1">
    <property type="entry name" value="PERIPLASMIC IMMUNOGENIC PROTEIN"/>
    <property type="match status" value="1"/>
</dbReference>
<dbReference type="HOGENOM" id="CLU_086898_1_0_6"/>
<dbReference type="AlphaFoldDB" id="J2MQI1"/>
<dbReference type="GO" id="GO:0006974">
    <property type="term" value="P:DNA damage response"/>
    <property type="evidence" value="ECO:0007669"/>
    <property type="project" value="TreeGrafter"/>
</dbReference>
<evidence type="ECO:0000313" key="2">
    <source>
        <dbReference type="EMBL" id="EJL03237.1"/>
    </source>
</evidence>
<gene>
    <name evidence="2" type="ORF">PflQ2_0774</name>
</gene>
<dbReference type="Gene3D" id="3.30.70.2970">
    <property type="entry name" value="Protein of unknown function (DUF541), domain 2"/>
    <property type="match status" value="1"/>
</dbReference>
<comment type="caution">
    <text evidence="2">The sequence shown here is derived from an EMBL/GenBank/DDBJ whole genome shotgun (WGS) entry which is preliminary data.</text>
</comment>
<dbReference type="EMBL" id="AGBM01000001">
    <property type="protein sequence ID" value="EJL03237.1"/>
    <property type="molecule type" value="Genomic_DNA"/>
</dbReference>
<dbReference type="Gene3D" id="3.30.110.170">
    <property type="entry name" value="Protein of unknown function (DUF541), domain 1"/>
    <property type="match status" value="1"/>
</dbReference>
<dbReference type="eggNOG" id="COG3471">
    <property type="taxonomic scope" value="Bacteria"/>
</dbReference>
<dbReference type="InterPro" id="IPR052022">
    <property type="entry name" value="26kDa_periplasmic_antigen"/>
</dbReference>
<accession>J2MQI1</accession>
<dbReference type="Proteomes" id="UP000007289">
    <property type="component" value="Chromosome"/>
</dbReference>
<dbReference type="PANTHER" id="PTHR34387">
    <property type="entry name" value="SLR1258 PROTEIN"/>
    <property type="match status" value="1"/>
</dbReference>